<dbReference type="SUPFAM" id="SSF55021">
    <property type="entry name" value="ACT-like"/>
    <property type="match status" value="1"/>
</dbReference>
<evidence type="ECO:0000313" key="3">
    <source>
        <dbReference type="EMBL" id="BCB82561.1"/>
    </source>
</evidence>
<gene>
    <name evidence="3" type="ORF">Pflav_089710</name>
</gene>
<dbReference type="Proteomes" id="UP000502508">
    <property type="component" value="Chromosome"/>
</dbReference>
<dbReference type="InterPro" id="IPR045865">
    <property type="entry name" value="ACT-like_dom_sf"/>
</dbReference>
<feature type="domain" description="ACT" evidence="2">
    <location>
        <begin position="5"/>
        <end position="82"/>
    </location>
</feature>
<protein>
    <recommendedName>
        <fullName evidence="2">ACT domain-containing protein</fullName>
    </recommendedName>
</protein>
<keyword evidence="4" id="KW-1185">Reference proteome</keyword>
<dbReference type="RefSeq" id="WP_332107845.1">
    <property type="nucleotide sequence ID" value="NZ_AP022870.1"/>
</dbReference>
<proteinExistence type="predicted"/>
<dbReference type="KEGG" id="pfla:Pflav_089710"/>
<reference evidence="3 4" key="2">
    <citation type="submission" date="2020-03" db="EMBL/GenBank/DDBJ databases">
        <authorList>
            <person name="Ichikawa N."/>
            <person name="Kimura A."/>
            <person name="Kitahashi Y."/>
            <person name="Uohara A."/>
        </authorList>
    </citation>
    <scope>NUCLEOTIDE SEQUENCE [LARGE SCALE GENOMIC DNA]</scope>
    <source>
        <strain evidence="3 4">NBRC 107702</strain>
    </source>
</reference>
<dbReference type="InterPro" id="IPR002912">
    <property type="entry name" value="ACT_dom"/>
</dbReference>
<accession>A0A6F8Y9C6</accession>
<evidence type="ECO:0000259" key="2">
    <source>
        <dbReference type="PROSITE" id="PS51671"/>
    </source>
</evidence>
<organism evidence="3 4">
    <name type="scientific">Phytohabitans flavus</name>
    <dbReference type="NCBI Taxonomy" id="1076124"/>
    <lineage>
        <taxon>Bacteria</taxon>
        <taxon>Bacillati</taxon>
        <taxon>Actinomycetota</taxon>
        <taxon>Actinomycetes</taxon>
        <taxon>Micromonosporales</taxon>
        <taxon>Micromonosporaceae</taxon>
    </lineage>
</organism>
<evidence type="ECO:0000313" key="4">
    <source>
        <dbReference type="Proteomes" id="UP000502508"/>
    </source>
</evidence>
<name>A0A6F8Y9C6_9ACTN</name>
<reference evidence="3 4" key="1">
    <citation type="submission" date="2020-03" db="EMBL/GenBank/DDBJ databases">
        <title>Whole genome shotgun sequence of Phytohabitans flavus NBRC 107702.</title>
        <authorList>
            <person name="Komaki H."/>
            <person name="Tamura T."/>
        </authorList>
    </citation>
    <scope>NUCLEOTIDE SEQUENCE [LARGE SCALE GENOMIC DNA]</scope>
    <source>
        <strain evidence="3 4">NBRC 107702</strain>
    </source>
</reference>
<dbReference type="AlphaFoldDB" id="A0A6F8Y9C6"/>
<feature type="region of interest" description="Disordered" evidence="1">
    <location>
        <begin position="129"/>
        <end position="218"/>
    </location>
</feature>
<dbReference type="PROSITE" id="PS51671">
    <property type="entry name" value="ACT"/>
    <property type="match status" value="1"/>
</dbReference>
<dbReference type="EMBL" id="AP022870">
    <property type="protein sequence ID" value="BCB82561.1"/>
    <property type="molecule type" value="Genomic_DNA"/>
</dbReference>
<sequence>MGLWRIRATVDDRPGYLAVLAASLALKSVNILAVQVHTTEVGAIDDFLVDAPDALSEEDLLAAVEKGRGRNAWVIRTEARELADWPTRTLALASRLVRDPDSLGDALSALLGADAVIWRPAPGQDRYGANRGGMRLVDPTGGTYEISRPAPRSPRLSTRGPRPWSTSRPPSCARPPTRSRLCCRTAPRSGYARRSATTWPRSPPCTTGARRWSATAAT</sequence>
<evidence type="ECO:0000256" key="1">
    <source>
        <dbReference type="SAM" id="MobiDB-lite"/>
    </source>
</evidence>